<protein>
    <submittedName>
        <fullName evidence="2">Uncharacterized protein</fullName>
    </submittedName>
</protein>
<dbReference type="Proteomes" id="UP000324222">
    <property type="component" value="Unassembled WGS sequence"/>
</dbReference>
<accession>A0A5B7J3B5</accession>
<gene>
    <name evidence="2" type="ORF">E2C01_082989</name>
</gene>
<feature type="compositionally biased region" description="Low complexity" evidence="1">
    <location>
        <begin position="55"/>
        <end position="65"/>
    </location>
</feature>
<dbReference type="AlphaFoldDB" id="A0A5B7J3B5"/>
<comment type="caution">
    <text evidence="2">The sequence shown here is derived from an EMBL/GenBank/DDBJ whole genome shotgun (WGS) entry which is preliminary data.</text>
</comment>
<feature type="region of interest" description="Disordered" evidence="1">
    <location>
        <begin position="12"/>
        <end position="65"/>
    </location>
</feature>
<name>A0A5B7J3B5_PORTR</name>
<organism evidence="2 3">
    <name type="scientific">Portunus trituberculatus</name>
    <name type="common">Swimming crab</name>
    <name type="synonym">Neptunus trituberculatus</name>
    <dbReference type="NCBI Taxonomy" id="210409"/>
    <lineage>
        <taxon>Eukaryota</taxon>
        <taxon>Metazoa</taxon>
        <taxon>Ecdysozoa</taxon>
        <taxon>Arthropoda</taxon>
        <taxon>Crustacea</taxon>
        <taxon>Multicrustacea</taxon>
        <taxon>Malacostraca</taxon>
        <taxon>Eumalacostraca</taxon>
        <taxon>Eucarida</taxon>
        <taxon>Decapoda</taxon>
        <taxon>Pleocyemata</taxon>
        <taxon>Brachyura</taxon>
        <taxon>Eubrachyura</taxon>
        <taxon>Portunoidea</taxon>
        <taxon>Portunidae</taxon>
        <taxon>Portuninae</taxon>
        <taxon>Portunus</taxon>
    </lineage>
</organism>
<evidence type="ECO:0000313" key="3">
    <source>
        <dbReference type="Proteomes" id="UP000324222"/>
    </source>
</evidence>
<evidence type="ECO:0000256" key="1">
    <source>
        <dbReference type="SAM" id="MobiDB-lite"/>
    </source>
</evidence>
<sequence length="65" mass="7174">MCIFLRVIAATHLKHQHQQHTSRPQPHSSMQKDKGKYGATSRRGGDSPSHPPPTTHHSTPTTGPE</sequence>
<keyword evidence="3" id="KW-1185">Reference proteome</keyword>
<proteinExistence type="predicted"/>
<dbReference type="EMBL" id="VSRR010076625">
    <property type="protein sequence ID" value="MPC88097.1"/>
    <property type="molecule type" value="Genomic_DNA"/>
</dbReference>
<evidence type="ECO:0000313" key="2">
    <source>
        <dbReference type="EMBL" id="MPC88097.1"/>
    </source>
</evidence>
<reference evidence="2 3" key="1">
    <citation type="submission" date="2019-05" db="EMBL/GenBank/DDBJ databases">
        <title>Another draft genome of Portunus trituberculatus and its Hox gene families provides insights of decapod evolution.</title>
        <authorList>
            <person name="Jeong J.-H."/>
            <person name="Song I."/>
            <person name="Kim S."/>
            <person name="Choi T."/>
            <person name="Kim D."/>
            <person name="Ryu S."/>
            <person name="Kim W."/>
        </authorList>
    </citation>
    <scope>NUCLEOTIDE SEQUENCE [LARGE SCALE GENOMIC DNA]</scope>
    <source>
        <tissue evidence="2">Muscle</tissue>
    </source>
</reference>